<reference evidence="4" key="1">
    <citation type="submission" date="2022-02" db="EMBL/GenBank/DDBJ databases">
        <title>Corynebacterium sp. from urogenital microbiome.</title>
        <authorList>
            <person name="Cappelli E.A."/>
            <person name="Ribeiro T.G."/>
            <person name="Peixe L."/>
        </authorList>
    </citation>
    <scope>NUCLEOTIDE SEQUENCE</scope>
    <source>
        <strain evidence="4">C8Ua_174</strain>
    </source>
</reference>
<comment type="caution">
    <text evidence="4">The sequence shown here is derived from an EMBL/GenBank/DDBJ whole genome shotgun (WGS) entry which is preliminary data.</text>
</comment>
<feature type="chain" id="PRO_5040845132" description="Secreted protein" evidence="3">
    <location>
        <begin position="26"/>
        <end position="138"/>
    </location>
</feature>
<dbReference type="Proteomes" id="UP001146469">
    <property type="component" value="Unassembled WGS sequence"/>
</dbReference>
<proteinExistence type="predicted"/>
<dbReference type="EMBL" id="JAKMUT010000007">
    <property type="protein sequence ID" value="MCZ9290254.1"/>
    <property type="molecule type" value="Genomic_DNA"/>
</dbReference>
<accession>A0A9X3RFM9</accession>
<sequence length="138" mass="13528">MKSFSSSKSLTALATASALTISAVAAAPAQAIAPSEGKGSSTAPITQPTDPDSNPNNPKANNEGSLAGSIESANPGAEWLLKTFPLGSTDPAGSLGKDVPPIAGILAWVGGVVGAVALGAALVGGYQHAVQQGWIQPL</sequence>
<evidence type="ECO:0000313" key="4">
    <source>
        <dbReference type="EMBL" id="MCZ9290254.1"/>
    </source>
</evidence>
<keyword evidence="2" id="KW-1133">Transmembrane helix</keyword>
<keyword evidence="2" id="KW-0812">Transmembrane</keyword>
<feature type="region of interest" description="Disordered" evidence="1">
    <location>
        <begin position="32"/>
        <end position="71"/>
    </location>
</feature>
<evidence type="ECO:0000256" key="3">
    <source>
        <dbReference type="SAM" id="SignalP"/>
    </source>
</evidence>
<evidence type="ECO:0008006" key="6">
    <source>
        <dbReference type="Google" id="ProtNLM"/>
    </source>
</evidence>
<organism evidence="4 5">
    <name type="scientific">Corynebacterium evansiae</name>
    <dbReference type="NCBI Taxonomy" id="2913499"/>
    <lineage>
        <taxon>Bacteria</taxon>
        <taxon>Bacillati</taxon>
        <taxon>Actinomycetota</taxon>
        <taxon>Actinomycetes</taxon>
        <taxon>Mycobacteriales</taxon>
        <taxon>Corynebacteriaceae</taxon>
        <taxon>Corynebacterium</taxon>
    </lineage>
</organism>
<keyword evidence="3" id="KW-0732">Signal</keyword>
<feature type="compositionally biased region" description="Polar residues" evidence="1">
    <location>
        <begin position="38"/>
        <end position="64"/>
    </location>
</feature>
<dbReference type="AlphaFoldDB" id="A0A9X3RFM9"/>
<keyword evidence="2" id="KW-0472">Membrane</keyword>
<gene>
    <name evidence="4" type="ORF">L8V00_08580</name>
</gene>
<feature type="transmembrane region" description="Helical" evidence="2">
    <location>
        <begin position="105"/>
        <end position="126"/>
    </location>
</feature>
<keyword evidence="5" id="KW-1185">Reference proteome</keyword>
<evidence type="ECO:0000313" key="5">
    <source>
        <dbReference type="Proteomes" id="UP001146469"/>
    </source>
</evidence>
<evidence type="ECO:0000256" key="1">
    <source>
        <dbReference type="SAM" id="MobiDB-lite"/>
    </source>
</evidence>
<evidence type="ECO:0000256" key="2">
    <source>
        <dbReference type="SAM" id="Phobius"/>
    </source>
</evidence>
<protein>
    <recommendedName>
        <fullName evidence="6">Secreted protein</fullName>
    </recommendedName>
</protein>
<feature type="signal peptide" evidence="3">
    <location>
        <begin position="1"/>
        <end position="25"/>
    </location>
</feature>
<name>A0A9X3RFM9_9CORY</name>
<dbReference type="RefSeq" id="WP_049050660.1">
    <property type="nucleotide sequence ID" value="NZ_JAKMUT010000007.1"/>
</dbReference>